<evidence type="ECO:0000256" key="1">
    <source>
        <dbReference type="ARBA" id="ARBA00004429"/>
    </source>
</evidence>
<dbReference type="SUPFAM" id="SSF82866">
    <property type="entry name" value="Multidrug efflux transporter AcrB transmembrane domain"/>
    <property type="match status" value="2"/>
</dbReference>
<dbReference type="Gene3D" id="3.30.70.1440">
    <property type="entry name" value="Multidrug efflux transporter AcrB pore domain"/>
    <property type="match status" value="1"/>
</dbReference>
<dbReference type="PANTHER" id="PTHR32063">
    <property type="match status" value="1"/>
</dbReference>
<dbReference type="PANTHER" id="PTHR32063:SF76">
    <property type="entry name" value="EFFLUX PUMP MEMBRANE TRANSPORTER"/>
    <property type="match status" value="1"/>
</dbReference>
<evidence type="ECO:0000256" key="7">
    <source>
        <dbReference type="ARBA" id="ARBA00022989"/>
    </source>
</evidence>
<feature type="transmembrane region" description="Helical" evidence="9">
    <location>
        <begin position="978"/>
        <end position="1001"/>
    </location>
</feature>
<dbReference type="SUPFAM" id="SSF82714">
    <property type="entry name" value="Multidrug efflux transporter AcrB TolC docking domain, DN and DC subdomains"/>
    <property type="match status" value="2"/>
</dbReference>
<evidence type="ECO:0000256" key="5">
    <source>
        <dbReference type="ARBA" id="ARBA00022519"/>
    </source>
</evidence>
<feature type="transmembrane region" description="Helical" evidence="9">
    <location>
        <begin position="421"/>
        <end position="441"/>
    </location>
</feature>
<feature type="transmembrane region" description="Helical" evidence="9">
    <location>
        <begin position="947"/>
        <end position="966"/>
    </location>
</feature>
<feature type="transmembrane region" description="Helical" evidence="9">
    <location>
        <begin position="848"/>
        <end position="866"/>
    </location>
</feature>
<keyword evidence="11" id="KW-1185">Reference proteome</keyword>
<dbReference type="NCBIfam" id="TIGR00915">
    <property type="entry name" value="2A0602"/>
    <property type="match status" value="1"/>
</dbReference>
<dbReference type="SUPFAM" id="SSF82693">
    <property type="entry name" value="Multidrug efflux transporter AcrB pore domain, PN1, PN2, PC1 and PC2 subdomains"/>
    <property type="match status" value="3"/>
</dbReference>
<reference evidence="10 11" key="1">
    <citation type="submission" date="2022-05" db="EMBL/GenBank/DDBJ databases">
        <authorList>
            <person name="Park J.-S."/>
        </authorList>
    </citation>
    <scope>NUCLEOTIDE SEQUENCE [LARGE SCALE GENOMIC DNA]</scope>
    <source>
        <strain evidence="10 11">2012CJ34-2</strain>
    </source>
</reference>
<keyword evidence="4" id="KW-1003">Cell membrane</keyword>
<keyword evidence="7 9" id="KW-1133">Transmembrane helix</keyword>
<feature type="transmembrane region" description="Helical" evidence="9">
    <location>
        <begin position="873"/>
        <end position="895"/>
    </location>
</feature>
<sequence length="1030" mass="111822">MITLAGLLSLTTLPINMYPEVAPPTVSINAVYPGASAQVVEESVIRPIEEAVNGVEDMIYIESSADNNGAASIKVTFKSGIDDDIAQVNVQNRVARAESKLPEEVRRQGVSVNKQSSNMLLGVNLVSPDGTFDQMFLSNYATNYMVEPLSRVPGVSKMSVMGELTYSMRIWLKPDRMHAMNITVGDINGALKEQNLIVAAGKLGQGPTLPDQQFEYTIQGKGRLKTEAEFGNTVLRANPDGSTVRLRDVAGIELGSKSYSGKANIDGHPTAFIVAYQVPSANATQVAEDVRAEVELLAKDFPPGLEYDIKFDTTRFITRSIDEVVETLFQAVALVILVVFFFLQNWRMTLIPSIAIPVSLIGTFAIMNVLGYSINTISLFGLVLAIGVVVDDAIVVIENVERHIADGMSPVEATRLTMKEVTGPVIATTLVLLAVFVPVAFMPGITGTLYNQFSVTISVAVVISSINALTLSPALCATLLKPGRMSHMGFMKPFERMITRTTGGYSKWVDWMIKRSARMGILFLILAGSAGYMIQQLPSSFVPNEDQGFLFVNVQLPDAASINRTDKVLEKITGLVQSVPGVDSVITVSGFSLLGGAGSNNGLGVVVLKDWDERTTPDLQIAAINGQIQGRLWTLDDAQAFSFEMPPIPGLGSTSGFDFRLQDAMSRDPKELAQVLNGLIYEANQQPELSRVFSTFRANVPQFEVEVDRNKVKALGVNIADVYTTLQAQLGSLYINDFTRFGRIYQVIMQAEAEYRTKPEDLRNFFVRNASNEMVPLSTMVKLKPIQGPTTINRFNLYRSATINGNAAPGYSTGDAIRVMTELADKLPAGYTFEWAGQTRQEIEAGNLAPILFGLAILFVYLFLVAQYESWNIPFAVIASVPIAIFGSAAGLTLASMVNDIYAQIGMVLLIGIAAKTSILIVEFAMKKREDGMSIIEAAQTAAHLRFRAVLMTALSFVLGILPLVMATGPGAASRVSLGMTVLCGMLAATIIGTLLTPVLYRIIQAMREREKAVAEHMVDAIEHAPHNKS</sequence>
<dbReference type="Gene3D" id="1.20.1640.10">
    <property type="entry name" value="Multidrug efflux transporter AcrB transmembrane domain"/>
    <property type="match status" value="2"/>
</dbReference>
<accession>A0ABT0PLK1</accession>
<organism evidence="10 11">
    <name type="scientific">Parendozoicomonas callyspongiae</name>
    <dbReference type="NCBI Taxonomy" id="2942213"/>
    <lineage>
        <taxon>Bacteria</taxon>
        <taxon>Pseudomonadati</taxon>
        <taxon>Pseudomonadota</taxon>
        <taxon>Gammaproteobacteria</taxon>
        <taxon>Oceanospirillales</taxon>
        <taxon>Endozoicomonadaceae</taxon>
        <taxon>Parendozoicomonas</taxon>
    </lineage>
</organism>
<comment type="caution">
    <text evidence="10">The sequence shown here is derived from an EMBL/GenBank/DDBJ whole genome shotgun (WGS) entry which is preliminary data.</text>
</comment>
<dbReference type="InterPro" id="IPR027463">
    <property type="entry name" value="AcrB_DN_DC_subdom"/>
</dbReference>
<name>A0ABT0PLK1_9GAMM</name>
<proteinExistence type="inferred from homology"/>
<comment type="caution">
    <text evidence="9">Lacks conserved residue(s) required for the propagation of feature annotation.</text>
</comment>
<dbReference type="InterPro" id="IPR004764">
    <property type="entry name" value="MdtF-like"/>
</dbReference>
<keyword evidence="8 9" id="KW-0472">Membrane</keyword>
<keyword evidence="3 9" id="KW-0813">Transport</keyword>
<dbReference type="EMBL" id="JAMFLX010000028">
    <property type="protein sequence ID" value="MCL6271612.1"/>
    <property type="molecule type" value="Genomic_DNA"/>
</dbReference>
<feature type="transmembrane region" description="Helical" evidence="9">
    <location>
        <begin position="453"/>
        <end position="480"/>
    </location>
</feature>
<protein>
    <recommendedName>
        <fullName evidence="9">Efflux pump membrane transporter</fullName>
    </recommendedName>
</protein>
<dbReference type="Gene3D" id="3.30.70.1430">
    <property type="entry name" value="Multidrug efflux transporter AcrB pore domain"/>
    <property type="match status" value="2"/>
</dbReference>
<evidence type="ECO:0000256" key="6">
    <source>
        <dbReference type="ARBA" id="ARBA00022692"/>
    </source>
</evidence>
<feature type="transmembrane region" description="Helical" evidence="9">
    <location>
        <begin position="324"/>
        <end position="343"/>
    </location>
</feature>
<feature type="transmembrane region" description="Helical" evidence="9">
    <location>
        <begin position="516"/>
        <end position="534"/>
    </location>
</feature>
<dbReference type="NCBIfam" id="NF000282">
    <property type="entry name" value="RND_permease_1"/>
    <property type="match status" value="1"/>
</dbReference>
<comment type="similarity">
    <text evidence="2 9">Belongs to the resistance-nodulation-cell division (RND) (TC 2.A.6) family.</text>
</comment>
<evidence type="ECO:0000256" key="9">
    <source>
        <dbReference type="RuleBase" id="RU364070"/>
    </source>
</evidence>
<evidence type="ECO:0000313" key="10">
    <source>
        <dbReference type="EMBL" id="MCL6271612.1"/>
    </source>
</evidence>
<gene>
    <name evidence="10" type="ORF">M3P05_16975</name>
</gene>
<dbReference type="Gene3D" id="3.30.2090.10">
    <property type="entry name" value="Multidrug efflux transporter AcrB TolC docking domain, DN and DC subdomains"/>
    <property type="match status" value="2"/>
</dbReference>
<dbReference type="Gene3D" id="3.30.70.1320">
    <property type="entry name" value="Multidrug efflux transporter AcrB pore domain like"/>
    <property type="match status" value="1"/>
</dbReference>
<dbReference type="Pfam" id="PF00873">
    <property type="entry name" value="ACR_tran"/>
    <property type="match status" value="1"/>
</dbReference>
<evidence type="ECO:0000256" key="8">
    <source>
        <dbReference type="ARBA" id="ARBA00023136"/>
    </source>
</evidence>
<evidence type="ECO:0000256" key="3">
    <source>
        <dbReference type="ARBA" id="ARBA00022448"/>
    </source>
</evidence>
<feature type="transmembrane region" description="Helical" evidence="9">
    <location>
        <begin position="901"/>
        <end position="926"/>
    </location>
</feature>
<evidence type="ECO:0000256" key="2">
    <source>
        <dbReference type="ARBA" id="ARBA00010942"/>
    </source>
</evidence>
<feature type="transmembrane region" description="Helical" evidence="9">
    <location>
        <begin position="350"/>
        <end position="371"/>
    </location>
</feature>
<feature type="transmembrane region" description="Helical" evidence="9">
    <location>
        <begin position="377"/>
        <end position="400"/>
    </location>
</feature>
<dbReference type="InterPro" id="IPR001036">
    <property type="entry name" value="Acrflvin-R"/>
</dbReference>
<comment type="subcellular location">
    <subcellularLocation>
        <location evidence="1 9">Cell inner membrane</location>
        <topology evidence="1 9">Multi-pass membrane protein</topology>
    </subcellularLocation>
</comment>
<keyword evidence="6 9" id="KW-0812">Transmembrane</keyword>
<evidence type="ECO:0000313" key="11">
    <source>
        <dbReference type="Proteomes" id="UP001203338"/>
    </source>
</evidence>
<dbReference type="Proteomes" id="UP001203338">
    <property type="component" value="Unassembled WGS sequence"/>
</dbReference>
<dbReference type="PRINTS" id="PR00702">
    <property type="entry name" value="ACRIFLAVINRP"/>
</dbReference>
<evidence type="ECO:0000256" key="4">
    <source>
        <dbReference type="ARBA" id="ARBA00022475"/>
    </source>
</evidence>
<keyword evidence="5 9" id="KW-0997">Cell inner membrane</keyword>